<dbReference type="PANTHER" id="PTHR31973">
    <property type="entry name" value="POLYPROTEIN, PUTATIVE-RELATED"/>
    <property type="match status" value="1"/>
</dbReference>
<dbReference type="HOGENOM" id="CLU_547898_0_0_1"/>
<evidence type="ECO:0000259" key="2">
    <source>
        <dbReference type="Pfam" id="PF10551"/>
    </source>
</evidence>
<dbReference type="PANTHER" id="PTHR31973:SF195">
    <property type="entry name" value="MUDR FAMILY TRANSPOSASE"/>
    <property type="match status" value="1"/>
</dbReference>
<keyword evidence="4" id="KW-1185">Reference proteome</keyword>
<feature type="region of interest" description="Disordered" evidence="1">
    <location>
        <begin position="472"/>
        <end position="498"/>
    </location>
</feature>
<sequence length="498" mass="55542">MSSDCNNVPSGFEVDLQLFDYGSSSALAISAVATEHLDSCTSVPLFLEHGSIPEQPPIRFIDWDNLEIEGKKDDEGRIEVMTDDQLFELLGLSDENERATKSAQVDESNNVLELNGHAVIEGTEGAAIPVDDAIPGELVILWKEDVLKRSPGSIVEIDIKEVDGRPYFHRFFYALSPCIEGFVDGCRPYLSTDSTALNGKWNGHLASATSIDGHNWMYPVAFGFIDSESEDNWVWFMKQLHKAIGDLEPLAICSDACKGLKNAVQKVFHKAKQRKYFFHLMKNFAKRFHGDTFGNMYLAARAYRSVVFQKHMTPIINGSPEIRDYKDLHVVDLADKIRETILILWDKRRIGERLHGKRGVGRQRKLRIKGCLETSGKSSAKSDDKKKENGKRDSYMQRVWREGKRQPRKNTTKYPPEPSTPIMTTNRDTLMQESPGMVTRRHLAMLLGDSSGTTGEAGGNLGASISAVADLTGASTSGGNSSTIPKKKKLTPKRMKKT</sequence>
<proteinExistence type="predicted"/>
<dbReference type="EnsemblPlants" id="OMERI01G12550.1">
    <property type="protein sequence ID" value="OMERI01G12550.1"/>
    <property type="gene ID" value="OMERI01G12550"/>
</dbReference>
<organism evidence="3">
    <name type="scientific">Oryza meridionalis</name>
    <dbReference type="NCBI Taxonomy" id="40149"/>
    <lineage>
        <taxon>Eukaryota</taxon>
        <taxon>Viridiplantae</taxon>
        <taxon>Streptophyta</taxon>
        <taxon>Embryophyta</taxon>
        <taxon>Tracheophyta</taxon>
        <taxon>Spermatophyta</taxon>
        <taxon>Magnoliopsida</taxon>
        <taxon>Liliopsida</taxon>
        <taxon>Poales</taxon>
        <taxon>Poaceae</taxon>
        <taxon>BOP clade</taxon>
        <taxon>Oryzoideae</taxon>
        <taxon>Oryzeae</taxon>
        <taxon>Oryzinae</taxon>
        <taxon>Oryza</taxon>
    </lineage>
</organism>
<protein>
    <recommendedName>
        <fullName evidence="2">MULE transposase domain-containing protein</fullName>
    </recommendedName>
</protein>
<name>A0A0E0C1B6_9ORYZ</name>
<evidence type="ECO:0000313" key="4">
    <source>
        <dbReference type="Proteomes" id="UP000008021"/>
    </source>
</evidence>
<reference evidence="3" key="2">
    <citation type="submission" date="2018-05" db="EMBL/GenBank/DDBJ databases">
        <title>OmerRS3 (Oryza meridionalis Reference Sequence Version 3).</title>
        <authorList>
            <person name="Zhang J."/>
            <person name="Kudrna D."/>
            <person name="Lee S."/>
            <person name="Talag J."/>
            <person name="Welchert J."/>
            <person name="Wing R.A."/>
        </authorList>
    </citation>
    <scope>NUCLEOTIDE SEQUENCE [LARGE SCALE GENOMIC DNA]</scope>
    <source>
        <strain evidence="3">cv. OR44</strain>
    </source>
</reference>
<dbReference type="InterPro" id="IPR018289">
    <property type="entry name" value="MULE_transposase_dom"/>
</dbReference>
<feature type="domain" description="MULE transposase" evidence="2">
    <location>
        <begin position="190"/>
        <end position="283"/>
    </location>
</feature>
<dbReference type="Proteomes" id="UP000008021">
    <property type="component" value="Chromosome 1"/>
</dbReference>
<dbReference type="Gramene" id="OMERI01G12550.1">
    <property type="protein sequence ID" value="OMERI01G12550.1"/>
    <property type="gene ID" value="OMERI01G12550"/>
</dbReference>
<dbReference type="AlphaFoldDB" id="A0A0E0C1B6"/>
<evidence type="ECO:0000256" key="1">
    <source>
        <dbReference type="SAM" id="MobiDB-lite"/>
    </source>
</evidence>
<reference evidence="3" key="1">
    <citation type="submission" date="2015-04" db="UniProtKB">
        <authorList>
            <consortium name="EnsemblPlants"/>
        </authorList>
    </citation>
    <scope>IDENTIFICATION</scope>
</reference>
<feature type="region of interest" description="Disordered" evidence="1">
    <location>
        <begin position="368"/>
        <end position="425"/>
    </location>
</feature>
<dbReference type="Pfam" id="PF10551">
    <property type="entry name" value="MULE"/>
    <property type="match status" value="1"/>
</dbReference>
<feature type="compositionally biased region" description="Basic residues" evidence="1">
    <location>
        <begin position="485"/>
        <end position="498"/>
    </location>
</feature>
<feature type="compositionally biased region" description="Basic and acidic residues" evidence="1">
    <location>
        <begin position="380"/>
        <end position="405"/>
    </location>
</feature>
<accession>A0A0E0C1B6</accession>
<evidence type="ECO:0000313" key="3">
    <source>
        <dbReference type="EnsemblPlants" id="OMERI01G12550.1"/>
    </source>
</evidence>
<feature type="compositionally biased region" description="Low complexity" evidence="1">
    <location>
        <begin position="472"/>
        <end position="483"/>
    </location>
</feature>
<dbReference type="STRING" id="40149.A0A0E0C1B6"/>